<keyword evidence="3" id="KW-0804">Transcription</keyword>
<dbReference type="PANTHER" id="PTHR44846:SF1">
    <property type="entry name" value="MANNOSYL-D-GLYCERATE TRANSPORT_METABOLISM SYSTEM REPRESSOR MNGR-RELATED"/>
    <property type="match status" value="1"/>
</dbReference>
<dbReference type="PANTHER" id="PTHR44846">
    <property type="entry name" value="MANNOSYL-D-GLYCERATE TRANSPORT/METABOLISM SYSTEM REPRESSOR MNGR-RELATED"/>
    <property type="match status" value="1"/>
</dbReference>
<evidence type="ECO:0000256" key="1">
    <source>
        <dbReference type="ARBA" id="ARBA00023015"/>
    </source>
</evidence>
<dbReference type="Gene3D" id="1.10.10.10">
    <property type="entry name" value="Winged helix-like DNA-binding domain superfamily/Winged helix DNA-binding domain"/>
    <property type="match status" value="1"/>
</dbReference>
<dbReference type="InterPro" id="IPR050679">
    <property type="entry name" value="Bact_HTH_transcr_reg"/>
</dbReference>
<dbReference type="SUPFAM" id="SSF46785">
    <property type="entry name" value="Winged helix' DNA-binding domain"/>
    <property type="match status" value="1"/>
</dbReference>
<evidence type="ECO:0000256" key="3">
    <source>
        <dbReference type="ARBA" id="ARBA00023163"/>
    </source>
</evidence>
<dbReference type="AlphaFoldDB" id="A0A3R8S397"/>
<dbReference type="InterPro" id="IPR036388">
    <property type="entry name" value="WH-like_DNA-bd_sf"/>
</dbReference>
<evidence type="ECO:0000313" key="6">
    <source>
        <dbReference type="Proteomes" id="UP000269265"/>
    </source>
</evidence>
<dbReference type="GO" id="GO:0045892">
    <property type="term" value="P:negative regulation of DNA-templated transcription"/>
    <property type="evidence" value="ECO:0007669"/>
    <property type="project" value="TreeGrafter"/>
</dbReference>
<evidence type="ECO:0000259" key="4">
    <source>
        <dbReference type="PROSITE" id="PS50949"/>
    </source>
</evidence>
<dbReference type="GO" id="GO:0003677">
    <property type="term" value="F:DNA binding"/>
    <property type="evidence" value="ECO:0007669"/>
    <property type="project" value="UniProtKB-KW"/>
</dbReference>
<dbReference type="InterPro" id="IPR011663">
    <property type="entry name" value="UTRA"/>
</dbReference>
<keyword evidence="6" id="KW-1185">Reference proteome</keyword>
<dbReference type="InterPro" id="IPR036390">
    <property type="entry name" value="WH_DNA-bd_sf"/>
</dbReference>
<dbReference type="OrthoDB" id="8584262at2"/>
<comment type="caution">
    <text evidence="5">The sequence shown here is derived from an EMBL/GenBank/DDBJ whole genome shotgun (WGS) entry which is preliminary data.</text>
</comment>
<dbReference type="Pfam" id="PF07702">
    <property type="entry name" value="UTRA"/>
    <property type="match status" value="1"/>
</dbReference>
<proteinExistence type="predicted"/>
<dbReference type="InterPro" id="IPR028978">
    <property type="entry name" value="Chorismate_lyase_/UTRA_dom_sf"/>
</dbReference>
<dbReference type="GO" id="GO:0003700">
    <property type="term" value="F:DNA-binding transcription factor activity"/>
    <property type="evidence" value="ECO:0007669"/>
    <property type="project" value="InterPro"/>
</dbReference>
<protein>
    <submittedName>
        <fullName evidence="5">GntR family transcriptional regulator</fullName>
    </submittedName>
</protein>
<dbReference type="SUPFAM" id="SSF64288">
    <property type="entry name" value="Chorismate lyase-like"/>
    <property type="match status" value="1"/>
</dbReference>
<evidence type="ECO:0000256" key="2">
    <source>
        <dbReference type="ARBA" id="ARBA00023125"/>
    </source>
</evidence>
<sequence length="252" mass="28110">MSKPANSVLHTPLSRENATSLYEQIATRLLEEMEAGLYEPTGRLPSESGIGERFGVSRVTVRLALDKLVSEGAVVRKQGKGSYVAGRQVRHGLDTLRSFHESLKLQGLKATMRLLEKKVVTLPDDVRQRFAPAAKGLFVQRLHLVDGEPVALGDSYLPHKLHTFSWNEVERQPAYSLLADRMGEAPARADIAILAQRADQRLADTLKISEGDALLVMRRTSYFTSGACADHTHFYVRPERYEFVMSSTFRAS</sequence>
<dbReference type="PRINTS" id="PR00035">
    <property type="entry name" value="HTHGNTR"/>
</dbReference>
<keyword evidence="2" id="KW-0238">DNA-binding</keyword>
<dbReference type="EMBL" id="RSED01000006">
    <property type="protein sequence ID" value="RRS04493.1"/>
    <property type="molecule type" value="Genomic_DNA"/>
</dbReference>
<name>A0A3R8S397_9BURK</name>
<dbReference type="SMART" id="SM00345">
    <property type="entry name" value="HTH_GNTR"/>
    <property type="match status" value="1"/>
</dbReference>
<dbReference type="Proteomes" id="UP000269265">
    <property type="component" value="Unassembled WGS sequence"/>
</dbReference>
<reference evidence="5 6" key="1">
    <citation type="submission" date="2018-12" db="EMBL/GenBank/DDBJ databases">
        <title>The whole draft genome of Aquabacterium sp. SJQ9.</title>
        <authorList>
            <person name="Sun L."/>
            <person name="Gao X."/>
            <person name="Chen W."/>
            <person name="Huang K."/>
        </authorList>
    </citation>
    <scope>NUCLEOTIDE SEQUENCE [LARGE SCALE GENOMIC DNA]</scope>
    <source>
        <strain evidence="5 6">SJQ9</strain>
    </source>
</reference>
<feature type="domain" description="HTH gntR-type" evidence="4">
    <location>
        <begin position="19"/>
        <end position="87"/>
    </location>
</feature>
<dbReference type="InterPro" id="IPR000524">
    <property type="entry name" value="Tscrpt_reg_HTH_GntR"/>
</dbReference>
<dbReference type="CDD" id="cd07377">
    <property type="entry name" value="WHTH_GntR"/>
    <property type="match status" value="1"/>
</dbReference>
<keyword evidence="1" id="KW-0805">Transcription regulation</keyword>
<evidence type="ECO:0000313" key="5">
    <source>
        <dbReference type="EMBL" id="RRS04493.1"/>
    </source>
</evidence>
<dbReference type="PROSITE" id="PS50949">
    <property type="entry name" value="HTH_GNTR"/>
    <property type="match status" value="1"/>
</dbReference>
<dbReference type="Gene3D" id="3.40.1410.10">
    <property type="entry name" value="Chorismate lyase-like"/>
    <property type="match status" value="1"/>
</dbReference>
<dbReference type="Pfam" id="PF00392">
    <property type="entry name" value="GntR"/>
    <property type="match status" value="1"/>
</dbReference>
<dbReference type="SMART" id="SM00866">
    <property type="entry name" value="UTRA"/>
    <property type="match status" value="1"/>
</dbReference>
<gene>
    <name evidence="5" type="ORF">EIP75_08650</name>
</gene>
<accession>A0A3R8S397</accession>
<organism evidence="5 6">
    <name type="scientific">Aquabacterium soli</name>
    <dbReference type="NCBI Taxonomy" id="2493092"/>
    <lineage>
        <taxon>Bacteria</taxon>
        <taxon>Pseudomonadati</taxon>
        <taxon>Pseudomonadota</taxon>
        <taxon>Betaproteobacteria</taxon>
        <taxon>Burkholderiales</taxon>
        <taxon>Aquabacterium</taxon>
    </lineage>
</organism>
<dbReference type="RefSeq" id="WP_125242867.1">
    <property type="nucleotide sequence ID" value="NZ_RSED01000006.1"/>
</dbReference>